<dbReference type="InterPro" id="IPR036514">
    <property type="entry name" value="SGNH_hydro_sf"/>
</dbReference>
<dbReference type="GO" id="GO:0016740">
    <property type="term" value="F:transferase activity"/>
    <property type="evidence" value="ECO:0007669"/>
    <property type="project" value="UniProtKB-KW"/>
</dbReference>
<comment type="subcellular location">
    <subcellularLocation>
        <location evidence="1">Periplasm</location>
    </subcellularLocation>
</comment>
<comment type="pathway">
    <text evidence="2">Glycan biosynthesis; alginate biosynthesis.</text>
</comment>
<accession>A0A7C9IJW2</accession>
<dbReference type="Pfam" id="PF16822">
    <property type="entry name" value="ALGX"/>
    <property type="match status" value="1"/>
</dbReference>
<evidence type="ECO:0000256" key="1">
    <source>
        <dbReference type="ARBA" id="ARBA00004418"/>
    </source>
</evidence>
<proteinExistence type="predicted"/>
<reference evidence="8 9" key="1">
    <citation type="submission" date="2020-01" db="EMBL/GenBank/DDBJ databases">
        <title>Genome sequence of Desulfovibrio aerotolerans DSM 16695(T).</title>
        <authorList>
            <person name="Karnachuk O."/>
            <person name="Avakyan M."/>
            <person name="Mardanov A."/>
            <person name="Kadnikov V."/>
            <person name="Ravin N."/>
        </authorList>
    </citation>
    <scope>NUCLEOTIDE SEQUENCE [LARGE SCALE GENOMIC DNA]</scope>
    <source>
        <strain evidence="8 9">DSM 16695</strain>
    </source>
</reference>
<dbReference type="Proteomes" id="UP000482487">
    <property type="component" value="Unassembled WGS sequence"/>
</dbReference>
<dbReference type="UniPathway" id="UPA00286"/>
<comment type="caution">
    <text evidence="8">The sequence shown here is derived from an EMBL/GenBank/DDBJ whole genome shotgun (WGS) entry which is preliminary data.</text>
</comment>
<evidence type="ECO:0000256" key="5">
    <source>
        <dbReference type="ARBA" id="ARBA00022764"/>
    </source>
</evidence>
<evidence type="ECO:0000313" key="8">
    <source>
        <dbReference type="EMBL" id="MYL82505.1"/>
    </source>
</evidence>
<dbReference type="GO" id="GO:0016788">
    <property type="term" value="F:hydrolase activity, acting on ester bonds"/>
    <property type="evidence" value="ECO:0007669"/>
    <property type="project" value="UniProtKB-ARBA"/>
</dbReference>
<name>A0A7C9IJW2_9BACT</name>
<keyword evidence="5" id="KW-0574">Periplasm</keyword>
<dbReference type="InterPro" id="IPR031811">
    <property type="entry name" value="ALGX/ALGJ_SGNH-like"/>
</dbReference>
<evidence type="ECO:0000259" key="7">
    <source>
        <dbReference type="Pfam" id="PF16822"/>
    </source>
</evidence>
<dbReference type="EMBL" id="WVUD01000005">
    <property type="protein sequence ID" value="MYL82505.1"/>
    <property type="molecule type" value="Genomic_DNA"/>
</dbReference>
<evidence type="ECO:0000256" key="6">
    <source>
        <dbReference type="ARBA" id="ARBA00022841"/>
    </source>
</evidence>
<evidence type="ECO:0000256" key="2">
    <source>
        <dbReference type="ARBA" id="ARBA00005182"/>
    </source>
</evidence>
<evidence type="ECO:0000313" key="9">
    <source>
        <dbReference type="Proteomes" id="UP000482487"/>
    </source>
</evidence>
<dbReference type="OrthoDB" id="929628at2"/>
<dbReference type="SUPFAM" id="SSF52266">
    <property type="entry name" value="SGNH hydrolase"/>
    <property type="match status" value="1"/>
</dbReference>
<keyword evidence="9" id="KW-1185">Reference proteome</keyword>
<feature type="domain" description="AlgX/AlgJ SGNH hydrolase-like" evidence="7">
    <location>
        <begin position="252"/>
        <end position="374"/>
    </location>
</feature>
<dbReference type="GO" id="GO:0042121">
    <property type="term" value="P:alginic acid biosynthetic process"/>
    <property type="evidence" value="ECO:0007669"/>
    <property type="project" value="UniProtKB-UniPathway"/>
</dbReference>
<keyword evidence="4" id="KW-0732">Signal</keyword>
<dbReference type="Gene3D" id="3.40.50.1110">
    <property type="entry name" value="SGNH hydrolase"/>
    <property type="match status" value="1"/>
</dbReference>
<dbReference type="AlphaFoldDB" id="A0A7C9IJW2"/>
<keyword evidence="6" id="KW-0016">Alginate biosynthesis</keyword>
<dbReference type="GO" id="GO:0042597">
    <property type="term" value="C:periplasmic space"/>
    <property type="evidence" value="ECO:0007669"/>
    <property type="project" value="UniProtKB-SubCell"/>
</dbReference>
<evidence type="ECO:0000256" key="3">
    <source>
        <dbReference type="ARBA" id="ARBA00022679"/>
    </source>
</evidence>
<sequence length="413" mass="43784">MGAGPKQRIGRLGKTCLLTLATTLLLVGFGEVASRLVVALLDQVALYPLGDSADLTALNYNDTPVPLVKTPGEFRLLTFGDSYVYGTVKTDATFQSIAAGVLEQAGVKARLVNFGEPGTSFFQYRKALAHWTGRVEADAVLVGMFLGNDCTEVAWNAVPDDQPVNGLLRDTYVEITTNRKRFAAAPRIHGSRLLDYAAAAVDIETTGEYVISTIPEPFNSLYSPMPEKKYQEQILFQAAAGEGGRCGELSRGWKALADLGRDLSRLGRERGVQTAVVLEPAEAAINPGLWRETAERVGVDPKRFDPSLPGRMARAVLAAAAPDVAVLDLTPVMACAAARGDSLYPAREIHWNAAGNRLAGQAIARFAGQTWLGQAADAFVGLDPCLDAAPLPEDSGADVVACLGAAGPFGPGQ</sequence>
<evidence type="ECO:0000256" key="4">
    <source>
        <dbReference type="ARBA" id="ARBA00022729"/>
    </source>
</evidence>
<keyword evidence="3" id="KW-0808">Transferase</keyword>
<organism evidence="8 9">
    <name type="scientific">Solidesulfovibrio aerotolerans</name>
    <dbReference type="NCBI Taxonomy" id="295255"/>
    <lineage>
        <taxon>Bacteria</taxon>
        <taxon>Pseudomonadati</taxon>
        <taxon>Thermodesulfobacteriota</taxon>
        <taxon>Desulfovibrionia</taxon>
        <taxon>Desulfovibrionales</taxon>
        <taxon>Desulfovibrionaceae</taxon>
        <taxon>Solidesulfovibrio</taxon>
    </lineage>
</organism>
<gene>
    <name evidence="8" type="ORF">GTA51_05055</name>
</gene>
<protein>
    <recommendedName>
        <fullName evidence="7">AlgX/AlgJ SGNH hydrolase-like domain-containing protein</fullName>
    </recommendedName>
</protein>